<evidence type="ECO:0008006" key="4">
    <source>
        <dbReference type="Google" id="ProtNLM"/>
    </source>
</evidence>
<dbReference type="Gene3D" id="3.60.10.10">
    <property type="entry name" value="Endonuclease/exonuclease/phosphatase"/>
    <property type="match status" value="1"/>
</dbReference>
<evidence type="ECO:0000313" key="2">
    <source>
        <dbReference type="EMBL" id="RVW66558.1"/>
    </source>
</evidence>
<organism evidence="2 3">
    <name type="scientific">Vitis vinifera</name>
    <name type="common">Grape</name>
    <dbReference type="NCBI Taxonomy" id="29760"/>
    <lineage>
        <taxon>Eukaryota</taxon>
        <taxon>Viridiplantae</taxon>
        <taxon>Streptophyta</taxon>
        <taxon>Embryophyta</taxon>
        <taxon>Tracheophyta</taxon>
        <taxon>Spermatophyta</taxon>
        <taxon>Magnoliopsida</taxon>
        <taxon>eudicotyledons</taxon>
        <taxon>Gunneridae</taxon>
        <taxon>Pentapetalae</taxon>
        <taxon>rosids</taxon>
        <taxon>Vitales</taxon>
        <taxon>Vitaceae</taxon>
        <taxon>Viteae</taxon>
        <taxon>Vitis</taxon>
    </lineage>
</organism>
<dbReference type="EMBL" id="QGNW01000645">
    <property type="protein sequence ID" value="RVW66558.1"/>
    <property type="molecule type" value="Genomic_DNA"/>
</dbReference>
<comment type="caution">
    <text evidence="2">The sequence shown here is derived from an EMBL/GenBank/DDBJ whole genome shotgun (WGS) entry which is preliminary data.</text>
</comment>
<sequence length="258" mass="29028">MQRRGNGEKTTVGPKQPEGRRNARRGSCEYHSEVNMGVPGHKGLPLLISFVSVGLRRGSITTILGLEKENPKFLGKIRKRREKIVDKGLLETSRFERELKRSKRKVIKSVIRSQKVDLFCIQETKMQVMSEEVVRSLGPGRFLDWKRANSPFPVDLGMWEMEQSGCSQGFMVLVPERIGSVYGRSLGAIRGLWEEPWCLGGDFNSTLFQAERSRNGRITSTMRRFAQIVDELGLVDTPLQGGSFTWSGGLNNQSWPGG</sequence>
<dbReference type="InterPro" id="IPR036691">
    <property type="entry name" value="Endo/exonu/phosph_ase_sf"/>
</dbReference>
<name>A0A438G2W6_VITVI</name>
<gene>
    <name evidence="2" type="ORF">CK203_063872</name>
</gene>
<dbReference type="AlphaFoldDB" id="A0A438G2W6"/>
<protein>
    <recommendedName>
        <fullName evidence="4">Endonuclease/exonuclease/phosphatase domain-containing protein</fullName>
    </recommendedName>
</protein>
<accession>A0A438G2W6</accession>
<evidence type="ECO:0000256" key="1">
    <source>
        <dbReference type="SAM" id="MobiDB-lite"/>
    </source>
</evidence>
<dbReference type="SUPFAM" id="SSF56219">
    <property type="entry name" value="DNase I-like"/>
    <property type="match status" value="1"/>
</dbReference>
<proteinExistence type="predicted"/>
<evidence type="ECO:0000313" key="3">
    <source>
        <dbReference type="Proteomes" id="UP000288805"/>
    </source>
</evidence>
<feature type="compositionally biased region" description="Basic and acidic residues" evidence="1">
    <location>
        <begin position="17"/>
        <end position="26"/>
    </location>
</feature>
<dbReference type="Proteomes" id="UP000288805">
    <property type="component" value="Unassembled WGS sequence"/>
</dbReference>
<reference evidence="2 3" key="1">
    <citation type="journal article" date="2018" name="PLoS Genet.">
        <title>Population sequencing reveals clonal diversity and ancestral inbreeding in the grapevine cultivar Chardonnay.</title>
        <authorList>
            <person name="Roach M.J."/>
            <person name="Johnson D.L."/>
            <person name="Bohlmann J."/>
            <person name="van Vuuren H.J."/>
            <person name="Jones S.J."/>
            <person name="Pretorius I.S."/>
            <person name="Schmidt S.A."/>
            <person name="Borneman A.R."/>
        </authorList>
    </citation>
    <scope>NUCLEOTIDE SEQUENCE [LARGE SCALE GENOMIC DNA]</scope>
    <source>
        <strain evidence="3">cv. Chardonnay</strain>
        <tissue evidence="2">Leaf</tissue>
    </source>
</reference>
<feature type="region of interest" description="Disordered" evidence="1">
    <location>
        <begin position="1"/>
        <end position="26"/>
    </location>
</feature>